<protein>
    <recommendedName>
        <fullName evidence="3">DUF3515 family protein</fullName>
    </recommendedName>
</protein>
<dbReference type="STRING" id="262209.AWH69_09350"/>
<name>A0A176QC74_9MICO</name>
<dbReference type="AlphaFoldDB" id="A0A176QC74"/>
<proteinExistence type="predicted"/>
<organism evidence="1 2">
    <name type="scientific">Janibacter melonis</name>
    <dbReference type="NCBI Taxonomy" id="262209"/>
    <lineage>
        <taxon>Bacteria</taxon>
        <taxon>Bacillati</taxon>
        <taxon>Actinomycetota</taxon>
        <taxon>Actinomycetes</taxon>
        <taxon>Micrococcales</taxon>
        <taxon>Intrasporangiaceae</taxon>
        <taxon>Janibacter</taxon>
    </lineage>
</organism>
<dbReference type="Proteomes" id="UP000076976">
    <property type="component" value="Unassembled WGS sequence"/>
</dbReference>
<evidence type="ECO:0000313" key="1">
    <source>
        <dbReference type="EMBL" id="OAB87258.1"/>
    </source>
</evidence>
<evidence type="ECO:0000313" key="2">
    <source>
        <dbReference type="Proteomes" id="UP000076976"/>
    </source>
</evidence>
<keyword evidence="2" id="KW-1185">Reference proteome</keyword>
<sequence length="149" mass="15062">MLAGLVVLVTAGLALGVLLTRTGPVDVAIPSGGDDPACLDAGTRWPLEVAGEDERDTDPAGTAVHAWGDPAVIARCGLPALGPTTEQCISVDGVDWVARELSDGTALTTFGRSPAIEVLVPAQVGQAPLVLPAFADAAKALPTNGRQCD</sequence>
<gene>
    <name evidence="1" type="ORF">AWH69_09350</name>
</gene>
<reference evidence="1 2" key="1">
    <citation type="submission" date="2016-01" db="EMBL/GenBank/DDBJ databases">
        <title>Janibacter melonis strain CD11_4 genome sequencing and assembly.</title>
        <authorList>
            <person name="Nair G.R."/>
            <person name="Kaur G."/>
            <person name="Chander A.M."/>
            <person name="Mayilraj S."/>
        </authorList>
    </citation>
    <scope>NUCLEOTIDE SEQUENCE [LARGE SCALE GENOMIC DNA]</scope>
    <source>
        <strain evidence="1 2">CD11-4</strain>
    </source>
</reference>
<dbReference type="EMBL" id="LQZG01000003">
    <property type="protein sequence ID" value="OAB87258.1"/>
    <property type="molecule type" value="Genomic_DNA"/>
</dbReference>
<evidence type="ECO:0008006" key="3">
    <source>
        <dbReference type="Google" id="ProtNLM"/>
    </source>
</evidence>
<dbReference type="Pfam" id="PF12028">
    <property type="entry name" value="DUF3515"/>
    <property type="match status" value="1"/>
</dbReference>
<comment type="caution">
    <text evidence="1">The sequence shown here is derived from an EMBL/GenBank/DDBJ whole genome shotgun (WGS) entry which is preliminary data.</text>
</comment>
<dbReference type="InterPro" id="IPR021903">
    <property type="entry name" value="DUF3515"/>
</dbReference>
<accession>A0A176QC74</accession>